<keyword evidence="4" id="KW-1185">Reference proteome</keyword>
<sequence>MIYKMPKLKDPFKEQIEKVKKEIKKQNLPTENIEEQQERFKKLEQEHLPKLESDIVKLIENIKQDLLSCNPQQTLDYFSLIYSITTSDKVIENAGKLNNSYLDYLLSIMTSVDIQNYNLGNVSTEEVLSKIQSNIEELHQQLIYYFMITSMDRDKTPDDMKFLQALGYLTIKGDSYPKHKIQLCRELFSKYDELLMNNYKINSKQLIDELVQIANTPLSNMEIQKKYMLEMKRAHEEFVKKSELAKKEGKLKEFFDDYKKSAELKQIHENLKQIEEDTKISIHDSIFKIHETLLSNEILEQLSLTLGSNDIFQNGKIEYFPMNESLIYKKPLVKIDEDFFCFNSPTMNYNLDLIIENLILDLIPQNKQSKQYYSKKGDYLEDISLELFQSILPNAQAYKGLKYNIDDEVDGIITYDNNIFIIEAKSNNLTIGAKKGNTDKIKRNTKDIVEKAYQQAIRAKSYIESNDFSNFRDKNKKVILTIDKSKINNIYMINTTLEPLMHITANLNSLKRFGFVQGKDWIWSVYINDLRIISEIIDSPAEFLLYLERRIKFNDYPQIRTLEEIDIFGHFLHNGMYYDDIDFPEQHYMMVTDGFSQPIDEYYLSMDGRLYKEIQKPSFLNKCKTKKIIEKIETTNKENSSILAKLLMSYDEQHQLEIEKQITNILNKKRKNFSMSLNSENKGFTFIHDSYENKKDMEFYCKVMSYEHKINNWFLIFVDRLTLDNLKLDFKYFYFDNEYDELLEKEVCELRERRLLQTATIVKKVGRNDSCPCGSGKKYKKCCM</sequence>
<organism evidence="1 3">
    <name type="scientific">Aliarcobacter skirrowii CCUG 10374</name>
    <dbReference type="NCBI Taxonomy" id="1032239"/>
    <lineage>
        <taxon>Bacteria</taxon>
        <taxon>Pseudomonadati</taxon>
        <taxon>Campylobacterota</taxon>
        <taxon>Epsilonproteobacteria</taxon>
        <taxon>Campylobacterales</taxon>
        <taxon>Arcobacteraceae</taxon>
        <taxon>Aliarcobacter</taxon>
    </lineage>
</organism>
<evidence type="ECO:0000313" key="4">
    <source>
        <dbReference type="Proteomes" id="UP000290580"/>
    </source>
</evidence>
<dbReference type="Proteomes" id="UP000262029">
    <property type="component" value="Chromosome"/>
</dbReference>
<protein>
    <recommendedName>
        <fullName evidence="5">Preprotein translocase subunit SecA</fullName>
    </recommendedName>
</protein>
<name>A0AAD0SKX8_9BACT</name>
<reference evidence="2 4" key="1">
    <citation type="submission" date="2017-09" db="EMBL/GenBank/DDBJ databases">
        <title>Genomics of the genus Arcobacter.</title>
        <authorList>
            <person name="Perez-Cataluna A."/>
            <person name="Figueras M.J."/>
            <person name="Salas-Masso N."/>
        </authorList>
    </citation>
    <scope>NUCLEOTIDE SEQUENCE [LARGE SCALE GENOMIC DNA]</scope>
    <source>
        <strain evidence="2 4">LMG 6621</strain>
    </source>
</reference>
<reference evidence="1 3" key="2">
    <citation type="submission" date="2018-08" db="EMBL/GenBank/DDBJ databases">
        <title>Complete genome of the Arcobacter skirrowii type strain LMG 6621.</title>
        <authorList>
            <person name="Miller W.G."/>
            <person name="Yee E."/>
            <person name="Bono J.L."/>
        </authorList>
    </citation>
    <scope>NUCLEOTIDE SEQUENCE [LARGE SCALE GENOMIC DNA]</scope>
    <source>
        <strain evidence="1 3">CCUG 10374</strain>
    </source>
</reference>
<dbReference type="Proteomes" id="UP000290580">
    <property type="component" value="Unassembled WGS sequence"/>
</dbReference>
<dbReference type="EMBL" id="CP032099">
    <property type="protein sequence ID" value="AXX84607.1"/>
    <property type="molecule type" value="Genomic_DNA"/>
</dbReference>
<evidence type="ECO:0000313" key="3">
    <source>
        <dbReference type="Proteomes" id="UP000262029"/>
    </source>
</evidence>
<dbReference type="InterPro" id="IPR004027">
    <property type="entry name" value="SEC_C_motif"/>
</dbReference>
<evidence type="ECO:0008006" key="5">
    <source>
        <dbReference type="Google" id="ProtNLM"/>
    </source>
</evidence>
<dbReference type="Gene3D" id="3.10.450.50">
    <property type="match status" value="1"/>
</dbReference>
<evidence type="ECO:0000313" key="1">
    <source>
        <dbReference type="EMBL" id="AXX84607.1"/>
    </source>
</evidence>
<dbReference type="GeneID" id="61750538"/>
<dbReference type="SUPFAM" id="SSF103642">
    <property type="entry name" value="Sec-C motif"/>
    <property type="match status" value="1"/>
</dbReference>
<dbReference type="AlphaFoldDB" id="A0AAD0SKX8"/>
<dbReference type="RefSeq" id="WP_115588519.1">
    <property type="nucleotide sequence ID" value="NZ_CP032099.1"/>
</dbReference>
<dbReference type="Pfam" id="PF02810">
    <property type="entry name" value="SEC-C"/>
    <property type="match status" value="1"/>
</dbReference>
<accession>A0AAD0SKX8</accession>
<gene>
    <name evidence="1" type="ORF">ASKIR_0785</name>
    <name evidence="2" type="ORF">CP959_09740</name>
</gene>
<proteinExistence type="predicted"/>
<dbReference type="EMBL" id="NXIC01000009">
    <property type="protein sequence ID" value="RXI24709.1"/>
    <property type="molecule type" value="Genomic_DNA"/>
</dbReference>
<evidence type="ECO:0000313" key="2">
    <source>
        <dbReference type="EMBL" id="RXI24709.1"/>
    </source>
</evidence>